<dbReference type="Pfam" id="PF14541">
    <property type="entry name" value="TAXi_C"/>
    <property type="match status" value="1"/>
</dbReference>
<keyword evidence="3" id="KW-1133">Transmembrane helix</keyword>
<reference evidence="6" key="2">
    <citation type="journal article" date="2017" name="J. Anim. Genet.">
        <title>Multiple reference genome sequences of hot pepper reveal the massive evolution of plant disease resistance genes by retroduplication.</title>
        <authorList>
            <person name="Kim S."/>
            <person name="Park J."/>
            <person name="Yeom S.-I."/>
            <person name="Kim Y.-M."/>
            <person name="Seo E."/>
            <person name="Kim K.-T."/>
            <person name="Kim M.-S."/>
            <person name="Lee J.M."/>
            <person name="Cheong K."/>
            <person name="Shin H.-S."/>
            <person name="Kim S.-B."/>
            <person name="Han K."/>
            <person name="Lee J."/>
            <person name="Park M."/>
            <person name="Lee H.-A."/>
            <person name="Lee H.-Y."/>
            <person name="Lee Y."/>
            <person name="Oh S."/>
            <person name="Lee J.H."/>
            <person name="Choi E."/>
            <person name="Choi E."/>
            <person name="Lee S.E."/>
            <person name="Jeon J."/>
            <person name="Kim H."/>
            <person name="Choi G."/>
            <person name="Song H."/>
            <person name="Lee J."/>
            <person name="Lee S.-C."/>
            <person name="Kwon J.-K."/>
            <person name="Lee H.-Y."/>
            <person name="Koo N."/>
            <person name="Hong Y."/>
            <person name="Kim R.W."/>
            <person name="Kang W.-H."/>
            <person name="Huh J.H."/>
            <person name="Kang B.-C."/>
            <person name="Yang T.-J."/>
            <person name="Lee Y.-H."/>
            <person name="Bennetzen J.L."/>
            <person name="Choi D."/>
        </authorList>
    </citation>
    <scope>NUCLEOTIDE SEQUENCE [LARGE SCALE GENOMIC DNA]</scope>
    <source>
        <strain evidence="6">cv. PBC81</strain>
    </source>
</reference>
<dbReference type="GO" id="GO:0006508">
    <property type="term" value="P:proteolysis"/>
    <property type="evidence" value="ECO:0007669"/>
    <property type="project" value="InterPro"/>
</dbReference>
<comment type="caution">
    <text evidence="5">The sequence shown here is derived from an EMBL/GenBank/DDBJ whole genome shotgun (WGS) entry which is preliminary data.</text>
</comment>
<dbReference type="SUPFAM" id="SSF50630">
    <property type="entry name" value="Acid proteases"/>
    <property type="match status" value="2"/>
</dbReference>
<organism evidence="5 6">
    <name type="scientific">Capsicum baccatum</name>
    <name type="common">Peruvian pepper</name>
    <dbReference type="NCBI Taxonomy" id="33114"/>
    <lineage>
        <taxon>Eukaryota</taxon>
        <taxon>Viridiplantae</taxon>
        <taxon>Streptophyta</taxon>
        <taxon>Embryophyta</taxon>
        <taxon>Tracheophyta</taxon>
        <taxon>Spermatophyta</taxon>
        <taxon>Magnoliopsida</taxon>
        <taxon>eudicotyledons</taxon>
        <taxon>Gunneridae</taxon>
        <taxon>Pentapetalae</taxon>
        <taxon>asterids</taxon>
        <taxon>lamiids</taxon>
        <taxon>Solanales</taxon>
        <taxon>Solanaceae</taxon>
        <taxon>Solanoideae</taxon>
        <taxon>Capsiceae</taxon>
        <taxon>Capsicum</taxon>
    </lineage>
</organism>
<feature type="transmembrane region" description="Helical" evidence="3">
    <location>
        <begin position="21"/>
        <end position="46"/>
    </location>
</feature>
<dbReference type="PROSITE" id="PS51767">
    <property type="entry name" value="PEPTIDASE_A1"/>
    <property type="match status" value="1"/>
</dbReference>
<evidence type="ECO:0000256" key="3">
    <source>
        <dbReference type="SAM" id="Phobius"/>
    </source>
</evidence>
<evidence type="ECO:0000313" key="6">
    <source>
        <dbReference type="Proteomes" id="UP000224567"/>
    </source>
</evidence>
<reference evidence="5 6" key="1">
    <citation type="journal article" date="2017" name="Genome Biol.">
        <title>New reference genome sequences of hot pepper reveal the massive evolution of plant disease-resistance genes by retroduplication.</title>
        <authorList>
            <person name="Kim S."/>
            <person name="Park J."/>
            <person name="Yeom S.I."/>
            <person name="Kim Y.M."/>
            <person name="Seo E."/>
            <person name="Kim K.T."/>
            <person name="Kim M.S."/>
            <person name="Lee J.M."/>
            <person name="Cheong K."/>
            <person name="Shin H.S."/>
            <person name="Kim S.B."/>
            <person name="Han K."/>
            <person name="Lee J."/>
            <person name="Park M."/>
            <person name="Lee H.A."/>
            <person name="Lee H.Y."/>
            <person name="Lee Y."/>
            <person name="Oh S."/>
            <person name="Lee J.H."/>
            <person name="Choi E."/>
            <person name="Choi E."/>
            <person name="Lee S.E."/>
            <person name="Jeon J."/>
            <person name="Kim H."/>
            <person name="Choi G."/>
            <person name="Song H."/>
            <person name="Lee J."/>
            <person name="Lee S.C."/>
            <person name="Kwon J.K."/>
            <person name="Lee H.Y."/>
            <person name="Koo N."/>
            <person name="Hong Y."/>
            <person name="Kim R.W."/>
            <person name="Kang W.H."/>
            <person name="Huh J.H."/>
            <person name="Kang B.C."/>
            <person name="Yang T.J."/>
            <person name="Lee Y.H."/>
            <person name="Bennetzen J.L."/>
            <person name="Choi D."/>
        </authorList>
    </citation>
    <scope>NUCLEOTIDE SEQUENCE [LARGE SCALE GENOMIC DNA]</scope>
    <source>
        <strain evidence="6">cv. PBC81</strain>
    </source>
</reference>
<dbReference type="PANTHER" id="PTHR13683:SF677">
    <property type="entry name" value="PROTEIN ASPARTIC PROTEASE IN GUARD CELL 1-LIKE"/>
    <property type="match status" value="1"/>
</dbReference>
<protein>
    <recommendedName>
        <fullName evidence="4">Peptidase A1 domain-containing protein</fullName>
    </recommendedName>
</protein>
<dbReference type="Pfam" id="PF14543">
    <property type="entry name" value="TAXi_N"/>
    <property type="match status" value="2"/>
</dbReference>
<dbReference type="EMBL" id="MLFT02000008">
    <property type="protein sequence ID" value="PHT41939.1"/>
    <property type="molecule type" value="Genomic_DNA"/>
</dbReference>
<dbReference type="InterPro" id="IPR032799">
    <property type="entry name" value="TAXi_C"/>
</dbReference>
<dbReference type="AlphaFoldDB" id="A0A2G2W9T3"/>
<proteinExistence type="inferred from homology"/>
<evidence type="ECO:0000256" key="1">
    <source>
        <dbReference type="ARBA" id="ARBA00007447"/>
    </source>
</evidence>
<dbReference type="InterPro" id="IPR033121">
    <property type="entry name" value="PEPTIDASE_A1"/>
</dbReference>
<dbReference type="Gene3D" id="2.40.70.10">
    <property type="entry name" value="Acid Proteases"/>
    <property type="match status" value="3"/>
</dbReference>
<keyword evidence="3" id="KW-0472">Membrane</keyword>
<evidence type="ECO:0000256" key="2">
    <source>
        <dbReference type="PIRSR" id="PIRSR601461-1"/>
    </source>
</evidence>
<dbReference type="InterPro" id="IPR032861">
    <property type="entry name" value="TAXi_N"/>
</dbReference>
<evidence type="ECO:0000259" key="4">
    <source>
        <dbReference type="PROSITE" id="PS51767"/>
    </source>
</evidence>
<feature type="active site" evidence="2">
    <location>
        <position position="115"/>
    </location>
</feature>
<dbReference type="PANTHER" id="PTHR13683">
    <property type="entry name" value="ASPARTYL PROTEASES"/>
    <property type="match status" value="1"/>
</dbReference>
<feature type="domain" description="Peptidase A1" evidence="4">
    <location>
        <begin position="97"/>
        <end position="474"/>
    </location>
</feature>
<evidence type="ECO:0000313" key="5">
    <source>
        <dbReference type="EMBL" id="PHT41939.1"/>
    </source>
</evidence>
<dbReference type="InterPro" id="IPR001461">
    <property type="entry name" value="Aspartic_peptidase_A1"/>
</dbReference>
<dbReference type="InterPro" id="IPR021109">
    <property type="entry name" value="Peptidase_aspartic_dom_sf"/>
</dbReference>
<comment type="similarity">
    <text evidence="1">Belongs to the peptidase A1 family.</text>
</comment>
<dbReference type="OrthoDB" id="851873at2759"/>
<dbReference type="STRING" id="33114.A0A2G2W9T3"/>
<name>A0A2G2W9T3_CAPBA</name>
<accession>A0A2G2W9T3</accession>
<gene>
    <name evidence="5" type="ORF">CQW23_20793</name>
</gene>
<dbReference type="Proteomes" id="UP000224567">
    <property type="component" value="Unassembled WGS sequence"/>
</dbReference>
<dbReference type="GO" id="GO:0004190">
    <property type="term" value="F:aspartic-type endopeptidase activity"/>
    <property type="evidence" value="ECO:0007669"/>
    <property type="project" value="InterPro"/>
</dbReference>
<keyword evidence="3" id="KW-0812">Transmembrane</keyword>
<keyword evidence="6" id="KW-1185">Reference proteome</keyword>
<sequence length="557" mass="62370">MRTSIILSTTHPFCKPEKTSCLLIYPIFLIIHHSLTVFLFTTVTYLKNQSDSLLDARLARCVERSEMLSSMSEYSPDDLSHPYNPITTKTYPDHGEVVVALWIGSNLQRELLLLDTGSRLLWWQCAPCEPNGFYEQDKEGLYDSTLSKHFQQINCVTDSAACFDGGRVQCSKQTTQCLYEVKYGSTGAGPRTYGFVAYEQITFSSILDYAKIKFGCGKNQMKGGAKFPTLFSGIVGLGAGLYKNGLEHYSLPSQLGATTFALCIPSSTSGKESTLTFFGTPWNTGAEAKLMRNDKFPSFYYLSNLDKITINDREVPIDPSHWDLGTDKYGGIFVDTGGFTTKFPDDVYIKFRDIFRSEVKNVPLVRTPRTSIFDTCYRADKVDDLSVFPTVFIVIKYSFGKEAVLHGSKGCVERSEMLSSMSEYSPDDLSHPDNPITTKMYPVSGEVVVALWIGSNLQRQLLLLDAGSRLLWWQCAPCEPNGCYEQDKEGLYDSTLSNKFQQINCVTDSAACFDGGRVQCSRQTTQCLYEVKYGSVSGPGPRTYGFMAYEQINFLQY</sequence>
<feature type="active site" evidence="2">
    <location>
        <position position="335"/>
    </location>
</feature>